<keyword evidence="9" id="KW-1185">Reference proteome</keyword>
<reference evidence="8 9" key="1">
    <citation type="submission" date="2015-01" db="EMBL/GenBank/DDBJ databases">
        <title>The Genome Sequence of Exophiala xenobiotica CBS118157.</title>
        <authorList>
            <consortium name="The Broad Institute Genomics Platform"/>
            <person name="Cuomo C."/>
            <person name="de Hoog S."/>
            <person name="Gorbushina A."/>
            <person name="Stielow B."/>
            <person name="Teixiera M."/>
            <person name="Abouelleil A."/>
            <person name="Chapman S.B."/>
            <person name="Priest M."/>
            <person name="Young S.K."/>
            <person name="Wortman J."/>
            <person name="Nusbaum C."/>
            <person name="Birren B."/>
        </authorList>
    </citation>
    <scope>NUCLEOTIDE SEQUENCE [LARGE SCALE GENOMIC DNA]</scope>
    <source>
        <strain evidence="8 9">CBS 118157</strain>
    </source>
</reference>
<dbReference type="GO" id="GO:0005783">
    <property type="term" value="C:endoplasmic reticulum"/>
    <property type="evidence" value="ECO:0007669"/>
    <property type="project" value="TreeGrafter"/>
</dbReference>
<feature type="transmembrane region" description="Helical" evidence="7">
    <location>
        <begin position="718"/>
        <end position="739"/>
    </location>
</feature>
<dbReference type="PANTHER" id="PTHR13285:SF18">
    <property type="entry name" value="PROTEIN-CYSTEINE N-PALMITOYLTRANSFERASE RASP"/>
    <property type="match status" value="1"/>
</dbReference>
<feature type="transmembrane region" description="Helical" evidence="7">
    <location>
        <begin position="677"/>
        <end position="698"/>
    </location>
</feature>
<evidence type="ECO:0008006" key="10">
    <source>
        <dbReference type="Google" id="ProtNLM"/>
    </source>
</evidence>
<evidence type="ECO:0000256" key="6">
    <source>
        <dbReference type="SAM" id="MobiDB-lite"/>
    </source>
</evidence>
<protein>
    <recommendedName>
        <fullName evidence="10">Glycerol:H+ symporter (Gup1)</fullName>
    </recommendedName>
</protein>
<dbReference type="InterPro" id="IPR004299">
    <property type="entry name" value="MBOAT_fam"/>
</dbReference>
<feature type="transmembrane region" description="Helical" evidence="7">
    <location>
        <begin position="345"/>
        <end position="363"/>
    </location>
</feature>
<evidence type="ECO:0000256" key="7">
    <source>
        <dbReference type="SAM" id="Phobius"/>
    </source>
</evidence>
<proteinExistence type="inferred from homology"/>
<feature type="region of interest" description="Disordered" evidence="6">
    <location>
        <begin position="139"/>
        <end position="167"/>
    </location>
</feature>
<comment type="similarity">
    <text evidence="2">Belongs to the membrane-bound acyltransferase family.</text>
</comment>
<gene>
    <name evidence="8" type="ORF">PV05_11432</name>
</gene>
<dbReference type="PANTHER" id="PTHR13285">
    <property type="entry name" value="ACYLTRANSFERASE"/>
    <property type="match status" value="1"/>
</dbReference>
<feature type="transmembrane region" description="Helical" evidence="7">
    <location>
        <begin position="538"/>
        <end position="557"/>
    </location>
</feature>
<dbReference type="OrthoDB" id="420606at2759"/>
<dbReference type="RefSeq" id="XP_013310370.1">
    <property type="nucleotide sequence ID" value="XM_013454916.1"/>
</dbReference>
<name>A0A0D2E4U5_9EURO</name>
<dbReference type="GeneID" id="25333340"/>
<feature type="transmembrane region" description="Helical" evidence="7">
    <location>
        <begin position="177"/>
        <end position="196"/>
    </location>
</feature>
<dbReference type="GO" id="GO:0008374">
    <property type="term" value="F:O-acyltransferase activity"/>
    <property type="evidence" value="ECO:0007669"/>
    <property type="project" value="TreeGrafter"/>
</dbReference>
<dbReference type="Pfam" id="PF03062">
    <property type="entry name" value="MBOAT"/>
    <property type="match status" value="1"/>
</dbReference>
<keyword evidence="4 7" id="KW-1133">Transmembrane helix</keyword>
<dbReference type="STRING" id="348802.A0A0D2E4U5"/>
<evidence type="ECO:0000256" key="1">
    <source>
        <dbReference type="ARBA" id="ARBA00004141"/>
    </source>
</evidence>
<evidence type="ECO:0000256" key="3">
    <source>
        <dbReference type="ARBA" id="ARBA00022692"/>
    </source>
</evidence>
<keyword evidence="3 7" id="KW-0812">Transmembrane</keyword>
<evidence type="ECO:0000256" key="2">
    <source>
        <dbReference type="ARBA" id="ARBA00010323"/>
    </source>
</evidence>
<dbReference type="EMBL" id="KN847323">
    <property type="protein sequence ID" value="KIW49785.1"/>
    <property type="molecule type" value="Genomic_DNA"/>
</dbReference>
<evidence type="ECO:0000313" key="8">
    <source>
        <dbReference type="EMBL" id="KIW49785.1"/>
    </source>
</evidence>
<evidence type="ECO:0000313" key="9">
    <source>
        <dbReference type="Proteomes" id="UP000054342"/>
    </source>
</evidence>
<dbReference type="GO" id="GO:0016020">
    <property type="term" value="C:membrane"/>
    <property type="evidence" value="ECO:0007669"/>
    <property type="project" value="UniProtKB-SubCell"/>
</dbReference>
<keyword evidence="5 7" id="KW-0472">Membrane</keyword>
<feature type="compositionally biased region" description="Polar residues" evidence="6">
    <location>
        <begin position="139"/>
        <end position="154"/>
    </location>
</feature>
<dbReference type="GO" id="GO:0006506">
    <property type="term" value="P:GPI anchor biosynthetic process"/>
    <property type="evidence" value="ECO:0007669"/>
    <property type="project" value="TreeGrafter"/>
</dbReference>
<sequence length="754" mass="85617">MGSKYLGTLVKTLIPDHVLELVYSFSIPDVRRETSLLDVGKRLSLTELISKAIKQPDPSGPFPVLRRLNRGCCFSHREKNTRLKGHTVRFHRRTGKPTSPTDTSLWTLSKVQNVPGTMTVASFFRELYSLDTLDTRFTNSSSTPLRTANETTSKPAERDGKATPADVSPPRWRTPEFYFYALVFLFCVPQMYWAVVEVSQRKRRYNSRGQAQVLTGTGIAESPNYSKYEYLLSPGWLFGRKVDNSDGQYASFRDNIPYLAVLVMLHPILRRVYERLSGSDSPMANGESNPKPGVQNAEQRLRRRLAFDFWSALVYIAALNGASMLKILLILFVNFKIATALPRNSIPVATWVFNITILFANELTQGYRFSALGNALAPIVPAAADWGKILDSYGGLNPRWEVLFKITILRMISFNLDYYWSLDRSRAGSPVEKKQLDPAEPSEKNRVAMPAPAWTFASFRTYIAYILYPPLYLAGPILTFNDYISQCTYPPPSVTNKRTTFYGIRFLLTLFCMEFLLHTTYVVAISKVKPDWSSYTPFQLSMLAYFNLHIIWLKLMIPWRFFRLWALIDGIDPPENMVRCMSDNYSAFGFWRSWHRSFNRWTIRYVYIPLGGGPGGGSGLVRGIFNMLTVFTFVALWHDINLRLLMWGWLVTLFVLPEVLATMAFPKSKWKSRPNAYRFICGIGAVANILLMMAANLVGFAVGLDGLMGLVHGIIGSWQGAAFMLAACGALFVGVQVMFEHREEEKRNGVRLKC</sequence>
<dbReference type="AlphaFoldDB" id="A0A0D2E4U5"/>
<comment type="subcellular location">
    <subcellularLocation>
        <location evidence="1">Membrane</location>
        <topology evidence="1">Multi-pass membrane protein</topology>
    </subcellularLocation>
</comment>
<dbReference type="InterPro" id="IPR051085">
    <property type="entry name" value="MB_O-acyltransferase"/>
</dbReference>
<organism evidence="8 9">
    <name type="scientific">Exophiala xenobiotica</name>
    <dbReference type="NCBI Taxonomy" id="348802"/>
    <lineage>
        <taxon>Eukaryota</taxon>
        <taxon>Fungi</taxon>
        <taxon>Dikarya</taxon>
        <taxon>Ascomycota</taxon>
        <taxon>Pezizomycotina</taxon>
        <taxon>Eurotiomycetes</taxon>
        <taxon>Chaetothyriomycetidae</taxon>
        <taxon>Chaetothyriales</taxon>
        <taxon>Herpotrichiellaceae</taxon>
        <taxon>Exophiala</taxon>
    </lineage>
</organism>
<feature type="transmembrane region" description="Helical" evidence="7">
    <location>
        <begin position="309"/>
        <end position="333"/>
    </location>
</feature>
<accession>A0A0D2E4U5</accession>
<feature type="transmembrane region" description="Helical" evidence="7">
    <location>
        <begin position="644"/>
        <end position="665"/>
    </location>
</feature>
<evidence type="ECO:0000256" key="5">
    <source>
        <dbReference type="ARBA" id="ARBA00023136"/>
    </source>
</evidence>
<feature type="transmembrane region" description="Helical" evidence="7">
    <location>
        <begin position="506"/>
        <end position="526"/>
    </location>
</feature>
<dbReference type="Proteomes" id="UP000054342">
    <property type="component" value="Unassembled WGS sequence"/>
</dbReference>
<evidence type="ECO:0000256" key="4">
    <source>
        <dbReference type="ARBA" id="ARBA00022989"/>
    </source>
</evidence>